<accession>A0A1F7I7L7</accession>
<dbReference type="PANTHER" id="PTHR45919:SF1">
    <property type="entry name" value="GDP-MAN:MAN(3)GLCNAC(2)-PP-DOL ALPHA-1,2-MANNOSYLTRANSFERASE"/>
    <property type="match status" value="1"/>
</dbReference>
<dbReference type="SUPFAM" id="SSF53756">
    <property type="entry name" value="UDP-Glycosyltransferase/glycogen phosphorylase"/>
    <property type="match status" value="1"/>
</dbReference>
<proteinExistence type="predicted"/>
<dbReference type="AlphaFoldDB" id="A0A1F7I7L7"/>
<dbReference type="GO" id="GO:0016020">
    <property type="term" value="C:membrane"/>
    <property type="evidence" value="ECO:0007669"/>
    <property type="project" value="TreeGrafter"/>
</dbReference>
<dbReference type="Pfam" id="PF00534">
    <property type="entry name" value="Glycos_transf_1"/>
    <property type="match status" value="1"/>
</dbReference>
<protein>
    <recommendedName>
        <fullName evidence="1">Glycosyl transferase family 1 domain-containing protein</fullName>
    </recommendedName>
</protein>
<name>A0A1F7I7L7_9BACT</name>
<gene>
    <name evidence="2" type="ORF">A3A74_05230</name>
</gene>
<dbReference type="CDD" id="cd03801">
    <property type="entry name" value="GT4_PimA-like"/>
    <property type="match status" value="1"/>
</dbReference>
<dbReference type="STRING" id="1802055.A3A74_05230"/>
<evidence type="ECO:0000313" key="2">
    <source>
        <dbReference type="EMBL" id="OGK39343.1"/>
    </source>
</evidence>
<sequence length="366" mass="42556">MKKAALYDPYLNTLGGGEKHILSILKVLEDEGFEINIFWDKNLQSQIENRFRLQFVNKLRVLPNIFNNLGSNNPQGLLKKLITLKGFDIFFYVTDGSYFFSSAKKNYVFCMVPNKNLYKRSLINKLKTFNYRFITNSYFTQNWLKKWEIKSEVIYPYLNQDFIDIKIDNLKKENIILSVGRFYGHLHSKKQSILINLFNKLKQTNDMFKDFKLILAGGLKEEDKSYFAELESSIKNNPDILLKPNLSYSELFELYKKSKIYIHLAGFGVDENKNPEQVEHLGIAPLEAIASGCLTFCYNAGGPKEIIENEKKGFLFNSQEELISMLSNTQLNKKKLGQIKINAKKFAVNNFNYKIFSKKVKELLLI</sequence>
<dbReference type="GO" id="GO:0004377">
    <property type="term" value="F:GDP-Man:Man(3)GlcNAc(2)-PP-Dol alpha-1,2-mannosyltransferase activity"/>
    <property type="evidence" value="ECO:0007669"/>
    <property type="project" value="InterPro"/>
</dbReference>
<dbReference type="Gene3D" id="3.40.50.2000">
    <property type="entry name" value="Glycogen Phosphorylase B"/>
    <property type="match status" value="1"/>
</dbReference>
<dbReference type="InterPro" id="IPR038013">
    <property type="entry name" value="ALG11"/>
</dbReference>
<dbReference type="GO" id="GO:0006487">
    <property type="term" value="P:protein N-linked glycosylation"/>
    <property type="evidence" value="ECO:0007669"/>
    <property type="project" value="TreeGrafter"/>
</dbReference>
<reference evidence="2 3" key="1">
    <citation type="journal article" date="2016" name="Nat. Commun.">
        <title>Thousands of microbial genomes shed light on interconnected biogeochemical processes in an aquifer system.</title>
        <authorList>
            <person name="Anantharaman K."/>
            <person name="Brown C.T."/>
            <person name="Hug L.A."/>
            <person name="Sharon I."/>
            <person name="Castelle C.J."/>
            <person name="Probst A.J."/>
            <person name="Thomas B.C."/>
            <person name="Singh A."/>
            <person name="Wilkins M.J."/>
            <person name="Karaoz U."/>
            <person name="Brodie E.L."/>
            <person name="Williams K.H."/>
            <person name="Hubbard S.S."/>
            <person name="Banfield J.F."/>
        </authorList>
    </citation>
    <scope>NUCLEOTIDE SEQUENCE [LARGE SCALE GENOMIC DNA]</scope>
</reference>
<organism evidence="2 3">
    <name type="scientific">Candidatus Roizmanbacteria bacterium RIFCSPLOWO2_01_FULL_35_13</name>
    <dbReference type="NCBI Taxonomy" id="1802055"/>
    <lineage>
        <taxon>Bacteria</taxon>
        <taxon>Candidatus Roizmaniibacteriota</taxon>
    </lineage>
</organism>
<dbReference type="EMBL" id="MGAF01000052">
    <property type="protein sequence ID" value="OGK39343.1"/>
    <property type="molecule type" value="Genomic_DNA"/>
</dbReference>
<evidence type="ECO:0000313" key="3">
    <source>
        <dbReference type="Proteomes" id="UP000179270"/>
    </source>
</evidence>
<comment type="caution">
    <text evidence="2">The sequence shown here is derived from an EMBL/GenBank/DDBJ whole genome shotgun (WGS) entry which is preliminary data.</text>
</comment>
<dbReference type="PANTHER" id="PTHR45919">
    <property type="entry name" value="GDP-MAN:MAN(3)GLCNAC(2)-PP-DOL ALPHA-1,2-MANNOSYLTRANSFERASE"/>
    <property type="match status" value="1"/>
</dbReference>
<evidence type="ECO:0000259" key="1">
    <source>
        <dbReference type="Pfam" id="PF00534"/>
    </source>
</evidence>
<feature type="domain" description="Glycosyl transferase family 1" evidence="1">
    <location>
        <begin position="165"/>
        <end position="345"/>
    </location>
</feature>
<dbReference type="InterPro" id="IPR001296">
    <property type="entry name" value="Glyco_trans_1"/>
</dbReference>
<dbReference type="Proteomes" id="UP000179270">
    <property type="component" value="Unassembled WGS sequence"/>
</dbReference>